<accession>A0A8J5JTR0</accession>
<dbReference type="Proteomes" id="UP000747542">
    <property type="component" value="Unassembled WGS sequence"/>
</dbReference>
<reference evidence="2" key="1">
    <citation type="journal article" date="2021" name="Sci. Adv.">
        <title>The American lobster genome reveals insights on longevity, neural, and immune adaptations.</title>
        <authorList>
            <person name="Polinski J.M."/>
            <person name="Zimin A.V."/>
            <person name="Clark K.F."/>
            <person name="Kohn A.B."/>
            <person name="Sadowski N."/>
            <person name="Timp W."/>
            <person name="Ptitsyn A."/>
            <person name="Khanna P."/>
            <person name="Romanova D.Y."/>
            <person name="Williams P."/>
            <person name="Greenwood S.J."/>
            <person name="Moroz L.L."/>
            <person name="Walt D.R."/>
            <person name="Bodnar A.G."/>
        </authorList>
    </citation>
    <scope>NUCLEOTIDE SEQUENCE</scope>
    <source>
        <strain evidence="2">GMGI-L3</strain>
    </source>
</reference>
<keyword evidence="1" id="KW-0175">Coiled coil</keyword>
<protein>
    <submittedName>
        <fullName evidence="2">Peripheral-type benzodiazepine receptor-associated protein 1-like 2</fullName>
    </submittedName>
</protein>
<evidence type="ECO:0000313" key="2">
    <source>
        <dbReference type="EMBL" id="KAG7161650.1"/>
    </source>
</evidence>
<feature type="coiled-coil region" evidence="1">
    <location>
        <begin position="64"/>
        <end position="140"/>
    </location>
</feature>
<organism evidence="2 3">
    <name type="scientific">Homarus americanus</name>
    <name type="common">American lobster</name>
    <dbReference type="NCBI Taxonomy" id="6706"/>
    <lineage>
        <taxon>Eukaryota</taxon>
        <taxon>Metazoa</taxon>
        <taxon>Ecdysozoa</taxon>
        <taxon>Arthropoda</taxon>
        <taxon>Crustacea</taxon>
        <taxon>Multicrustacea</taxon>
        <taxon>Malacostraca</taxon>
        <taxon>Eumalacostraca</taxon>
        <taxon>Eucarida</taxon>
        <taxon>Decapoda</taxon>
        <taxon>Pleocyemata</taxon>
        <taxon>Astacidea</taxon>
        <taxon>Nephropoidea</taxon>
        <taxon>Nephropidae</taxon>
        <taxon>Homarus</taxon>
    </lineage>
</organism>
<keyword evidence="3" id="KW-1185">Reference proteome</keyword>
<comment type="caution">
    <text evidence="2">The sequence shown here is derived from an EMBL/GenBank/DDBJ whole genome shotgun (WGS) entry which is preliminary data.</text>
</comment>
<sequence>MGDQCVNDEMCVKAFSSMFDFHVTINDIRQFKPDFVQKIYTCFIRDFGACLEQIHQTRIKREAKEKMLENCKQLQVKIGNVKLENAENQIRVEQELERIEEEKNKLQKCQDIRLTLKSQMEALKMDISTLITAKKDAELEVIEGKERTKVLSSQVVQVTEHQEIQERDSKVASHQSVNQEKRERLTELKHLVQTSNATVEVLNNQLLVMLQDIQQEVTKNKEIQTSLSQLDQDKAALLEGTEDNTMQIQHLTEQLASRQGKVSQMRQSWNLKQESIIEDLNQLKLVLEQVRQSRTEEEIVSQEMETERMRIMQDIQQLNGQTANIGRIIAANYKKIIDTIEKHNNDLQVSLADLAQCMEQSRVKNPEKLLP</sequence>
<evidence type="ECO:0000313" key="3">
    <source>
        <dbReference type="Proteomes" id="UP000747542"/>
    </source>
</evidence>
<dbReference type="EMBL" id="JAHLQT010028947">
    <property type="protein sequence ID" value="KAG7161650.1"/>
    <property type="molecule type" value="Genomic_DNA"/>
</dbReference>
<name>A0A8J5JTR0_HOMAM</name>
<keyword evidence="2" id="KW-0675">Receptor</keyword>
<evidence type="ECO:0000256" key="1">
    <source>
        <dbReference type="SAM" id="Coils"/>
    </source>
</evidence>
<gene>
    <name evidence="2" type="primary">Tspoap1-L2</name>
    <name evidence="2" type="ORF">Hamer_G014222</name>
</gene>
<proteinExistence type="predicted"/>
<dbReference type="AlphaFoldDB" id="A0A8J5JTR0"/>